<dbReference type="PROSITE" id="PS50026">
    <property type="entry name" value="EGF_3"/>
    <property type="match status" value="2"/>
</dbReference>
<dbReference type="PANTHER" id="PTHR42884:SF14">
    <property type="entry name" value="NEUROENDOCRINE CONVERTASE 1"/>
    <property type="match status" value="1"/>
</dbReference>
<feature type="active site" description="Charge relay system" evidence="8 10">
    <location>
        <position position="415"/>
    </location>
</feature>
<dbReference type="PROSITE" id="PS51892">
    <property type="entry name" value="SUBTILASE"/>
    <property type="match status" value="1"/>
</dbReference>
<keyword evidence="3" id="KW-0165">Cleavage on pair of basic residues</keyword>
<dbReference type="InterPro" id="IPR036852">
    <property type="entry name" value="Peptidase_S8/S53_dom_sf"/>
</dbReference>
<dbReference type="Gene3D" id="2.60.120.260">
    <property type="entry name" value="Galactose-binding domain-like"/>
    <property type="match status" value="1"/>
</dbReference>
<dbReference type="Pfam" id="PF01483">
    <property type="entry name" value="P_proprotein"/>
    <property type="match status" value="1"/>
</dbReference>
<dbReference type="SMART" id="SM00181">
    <property type="entry name" value="EGF"/>
    <property type="match status" value="3"/>
</dbReference>
<dbReference type="InterPro" id="IPR002884">
    <property type="entry name" value="P_dom"/>
</dbReference>
<dbReference type="InterPro" id="IPR022398">
    <property type="entry name" value="Peptidase_S8_His-AS"/>
</dbReference>
<dbReference type="EnsemblMetazoa" id="G17616.1">
    <property type="protein sequence ID" value="G17616.1:cds"/>
    <property type="gene ID" value="G17616"/>
</dbReference>
<protein>
    <submittedName>
        <fullName evidence="14">Uncharacterized protein</fullName>
    </submittedName>
</protein>
<evidence type="ECO:0000259" key="13">
    <source>
        <dbReference type="PROSITE" id="PS51829"/>
    </source>
</evidence>
<dbReference type="GO" id="GO:0016485">
    <property type="term" value="P:protein processing"/>
    <property type="evidence" value="ECO:0007669"/>
    <property type="project" value="TreeGrafter"/>
</dbReference>
<keyword evidence="2 10" id="KW-0645">Protease</keyword>
<evidence type="ECO:0000256" key="6">
    <source>
        <dbReference type="ARBA" id="ARBA00022825"/>
    </source>
</evidence>
<dbReference type="FunFam" id="2.10.25.10:FF:000020">
    <property type="entry name" value="Latent-transforming growth factor beta-binding protein 1"/>
    <property type="match status" value="1"/>
</dbReference>
<dbReference type="InterPro" id="IPR015500">
    <property type="entry name" value="Peptidase_S8_subtilisin-rel"/>
</dbReference>
<evidence type="ECO:0000256" key="7">
    <source>
        <dbReference type="ARBA" id="ARBA00022837"/>
    </source>
</evidence>
<dbReference type="GO" id="GO:0000139">
    <property type="term" value="C:Golgi membrane"/>
    <property type="evidence" value="ECO:0007669"/>
    <property type="project" value="TreeGrafter"/>
</dbReference>
<dbReference type="InterPro" id="IPR000742">
    <property type="entry name" value="EGF"/>
</dbReference>
<dbReference type="GO" id="GO:0004252">
    <property type="term" value="F:serine-type endopeptidase activity"/>
    <property type="evidence" value="ECO:0007669"/>
    <property type="project" value="UniProtKB-UniRule"/>
</dbReference>
<feature type="chain" id="PRO_5036459211" evidence="11">
    <location>
        <begin position="20"/>
        <end position="816"/>
    </location>
</feature>
<keyword evidence="9" id="KW-1015">Disulfide bond</keyword>
<keyword evidence="15" id="KW-1185">Reference proteome</keyword>
<comment type="similarity">
    <text evidence="1">Belongs to the peptidase S8 family. Furin subfamily.</text>
</comment>
<dbReference type="PROSITE" id="PS00022">
    <property type="entry name" value="EGF_1"/>
    <property type="match status" value="1"/>
</dbReference>
<keyword evidence="7" id="KW-0106">Calcium</keyword>
<reference evidence="14" key="1">
    <citation type="submission" date="2022-08" db="UniProtKB">
        <authorList>
            <consortium name="EnsemblMetazoa"/>
        </authorList>
    </citation>
    <scope>IDENTIFICATION</scope>
    <source>
        <strain evidence="14">05x7-T-G4-1.051#20</strain>
    </source>
</reference>
<feature type="disulfide bond" evidence="9">
    <location>
        <begin position="166"/>
        <end position="176"/>
    </location>
</feature>
<organism evidence="14 15">
    <name type="scientific">Magallana gigas</name>
    <name type="common">Pacific oyster</name>
    <name type="synonym">Crassostrea gigas</name>
    <dbReference type="NCBI Taxonomy" id="29159"/>
    <lineage>
        <taxon>Eukaryota</taxon>
        <taxon>Metazoa</taxon>
        <taxon>Spiralia</taxon>
        <taxon>Lophotrochozoa</taxon>
        <taxon>Mollusca</taxon>
        <taxon>Bivalvia</taxon>
        <taxon>Autobranchia</taxon>
        <taxon>Pteriomorphia</taxon>
        <taxon>Ostreida</taxon>
        <taxon>Ostreoidea</taxon>
        <taxon>Ostreidae</taxon>
        <taxon>Magallana</taxon>
    </lineage>
</organism>
<dbReference type="Gene3D" id="3.40.50.200">
    <property type="entry name" value="Peptidase S8/S53 domain"/>
    <property type="match status" value="1"/>
</dbReference>
<dbReference type="PANTHER" id="PTHR42884">
    <property type="entry name" value="PROPROTEIN CONVERTASE SUBTILISIN/KEXIN-RELATED"/>
    <property type="match status" value="1"/>
</dbReference>
<evidence type="ECO:0000256" key="5">
    <source>
        <dbReference type="ARBA" id="ARBA00022801"/>
    </source>
</evidence>
<accession>A0A8W8J8R6</accession>
<keyword evidence="5 10" id="KW-0378">Hydrolase</keyword>
<feature type="disulfide bond" evidence="9">
    <location>
        <begin position="184"/>
        <end position="193"/>
    </location>
</feature>
<dbReference type="SUPFAM" id="SSF52743">
    <property type="entry name" value="Subtilisin-like"/>
    <property type="match status" value="1"/>
</dbReference>
<comment type="caution">
    <text evidence="9">Lacks conserved residue(s) required for the propagation of feature annotation.</text>
</comment>
<feature type="disulfide bond" evidence="9">
    <location>
        <begin position="120"/>
        <end position="129"/>
    </location>
</feature>
<dbReference type="CDD" id="cd04059">
    <property type="entry name" value="Peptidases_S8_Protein_convertases_Kexins_Furin-like"/>
    <property type="match status" value="1"/>
</dbReference>
<evidence type="ECO:0000256" key="2">
    <source>
        <dbReference type="ARBA" id="ARBA00022670"/>
    </source>
</evidence>
<dbReference type="GO" id="GO:0005802">
    <property type="term" value="C:trans-Golgi network"/>
    <property type="evidence" value="ECO:0007669"/>
    <property type="project" value="TreeGrafter"/>
</dbReference>
<name>A0A8W8J8R6_MAGGI</name>
<dbReference type="InterPro" id="IPR034182">
    <property type="entry name" value="Kexin/furin"/>
</dbReference>
<keyword evidence="6 10" id="KW-0720">Serine protease</keyword>
<dbReference type="InterPro" id="IPR023828">
    <property type="entry name" value="Peptidase_S8_Ser-AS"/>
</dbReference>
<sequence>MILRCALVIAFQVINLITTTKEQCETRTNHTYLVRKNNAPAHCNCRDDAIHGCSVINDEYPDYYSCNGLTVYDRIQCCEFKHLVKCCKGWKKLYESCSISVCSPLCLNGGFCTAPYTCTCRRGYSGAVCQTPICSPACENGGSCTAPGSCYCAPGYTGPSCSNGICNPTCQHGGICVAPQLCKCKPGYYGDQCEKGDDLKSLYESNLQLADPLSSIDTWYRIASPYSKACFLKIFIKLTDPDDVVTFSSESFDENGTFLGNYTTLARDERNSLAQPLRSACLSVKCPEDVGLTKIESLNTIKVVTKANTNLRCNITSARPPTTRGNEDNKGVPKDAANIATRHGFVLNGEIYDNYYRFKKIGLPQKATIPNERITHRLLKDDQASAHKATQPSMKIVEAWESGYTGRGVTIGIVDNGVDINHPDLKANIKNGLSYDFMDNDHDPSPSSPSVNHGTLCAGTAAAVCNNTLCGCGIAYNAFIAGIKNNDGGTYSDIEAKSLVYKMNQIAIYSNSWGESDDTNFGGPDNIVQEALSRGVKLGRSSKGSIYVWASGNSGTNDNCNADGYVTSIYTIAIASVSRGGYSASYGETCSAILASTYTDIVTTDTNGGCNKKFTGTSASAPIASAIYSLALQANERLTWRDIQHLTVETSSMTGLINIDTMENGVRRNVSHYFGFGIMSAEAMINAAKNWTLVSKQIECTESGTDTSLTIGASREVVSNINTTLCGDKIERLEHVEAHITFECTRRGEVELFLTSAQGTQSKLLTKRRKDISSATSFSWKFMSVHYWGETPSGIWSLKMRVKDASLAGAYPSFFR</sequence>
<dbReference type="Gene3D" id="2.10.25.10">
    <property type="entry name" value="Laminin"/>
    <property type="match status" value="3"/>
</dbReference>
<evidence type="ECO:0000256" key="9">
    <source>
        <dbReference type="PROSITE-ProRule" id="PRU00076"/>
    </source>
</evidence>
<dbReference type="PROSITE" id="PS51829">
    <property type="entry name" value="P_HOMO_B"/>
    <property type="match status" value="1"/>
</dbReference>
<feature type="signal peptide" evidence="11">
    <location>
        <begin position="1"/>
        <end position="19"/>
    </location>
</feature>
<dbReference type="PROSITE" id="PS01186">
    <property type="entry name" value="EGF_2"/>
    <property type="match status" value="1"/>
</dbReference>
<dbReference type="InterPro" id="IPR008979">
    <property type="entry name" value="Galactose-bd-like_sf"/>
</dbReference>
<evidence type="ECO:0000256" key="3">
    <source>
        <dbReference type="ARBA" id="ARBA00022685"/>
    </source>
</evidence>
<feature type="domain" description="P/Homo B" evidence="13">
    <location>
        <begin position="693"/>
        <end position="816"/>
    </location>
</feature>
<dbReference type="PROSITE" id="PS00138">
    <property type="entry name" value="SUBTILASE_SER"/>
    <property type="match status" value="1"/>
</dbReference>
<dbReference type="Proteomes" id="UP000005408">
    <property type="component" value="Unassembled WGS sequence"/>
</dbReference>
<dbReference type="AlphaFoldDB" id="A0A8W8J8R6"/>
<evidence type="ECO:0000313" key="14">
    <source>
        <dbReference type="EnsemblMetazoa" id="G17616.1:cds"/>
    </source>
</evidence>
<dbReference type="InterPro" id="IPR000209">
    <property type="entry name" value="Peptidase_S8/S53_dom"/>
</dbReference>
<feature type="domain" description="EGF-like" evidence="12">
    <location>
        <begin position="98"/>
        <end position="130"/>
    </location>
</feature>
<dbReference type="Pfam" id="PF00082">
    <property type="entry name" value="Peptidase_S8"/>
    <property type="match status" value="1"/>
</dbReference>
<keyword evidence="4 11" id="KW-0732">Signal</keyword>
<evidence type="ECO:0000256" key="10">
    <source>
        <dbReference type="PROSITE-ProRule" id="PRU01240"/>
    </source>
</evidence>
<dbReference type="SUPFAM" id="SSF49785">
    <property type="entry name" value="Galactose-binding domain-like"/>
    <property type="match status" value="1"/>
</dbReference>
<evidence type="ECO:0000256" key="8">
    <source>
        <dbReference type="PIRSR" id="PIRSR615500-1"/>
    </source>
</evidence>
<feature type="disulfide bond" evidence="9">
    <location>
        <begin position="102"/>
        <end position="112"/>
    </location>
</feature>
<evidence type="ECO:0000259" key="12">
    <source>
        <dbReference type="PROSITE" id="PS50026"/>
    </source>
</evidence>
<evidence type="ECO:0000313" key="15">
    <source>
        <dbReference type="Proteomes" id="UP000005408"/>
    </source>
</evidence>
<evidence type="ECO:0000256" key="1">
    <source>
        <dbReference type="ARBA" id="ARBA00005325"/>
    </source>
</evidence>
<evidence type="ECO:0000256" key="4">
    <source>
        <dbReference type="ARBA" id="ARBA00022729"/>
    </source>
</evidence>
<evidence type="ECO:0000256" key="11">
    <source>
        <dbReference type="SAM" id="SignalP"/>
    </source>
</evidence>
<feature type="active site" description="Charge relay system" evidence="8 10">
    <location>
        <position position="618"/>
    </location>
</feature>
<dbReference type="PRINTS" id="PR00723">
    <property type="entry name" value="SUBTILISIN"/>
</dbReference>
<feature type="active site" description="Charge relay system" evidence="8 10">
    <location>
        <position position="453"/>
    </location>
</feature>
<feature type="domain" description="EGF-like" evidence="12">
    <location>
        <begin position="162"/>
        <end position="194"/>
    </location>
</feature>
<proteinExistence type="inferred from homology"/>
<keyword evidence="9" id="KW-0245">EGF-like domain</keyword>
<dbReference type="PROSITE" id="PS00137">
    <property type="entry name" value="SUBTILASE_HIS"/>
    <property type="match status" value="1"/>
</dbReference>